<dbReference type="GO" id="GO:0003700">
    <property type="term" value="F:DNA-binding transcription factor activity"/>
    <property type="evidence" value="ECO:0007669"/>
    <property type="project" value="TreeGrafter"/>
</dbReference>
<dbReference type="SUPFAM" id="SSF46689">
    <property type="entry name" value="Homeodomain-like"/>
    <property type="match status" value="1"/>
</dbReference>
<feature type="DNA-binding region" description="H-T-H motif" evidence="5">
    <location>
        <begin position="45"/>
        <end position="64"/>
    </location>
</feature>
<dbReference type="PRINTS" id="PR00400">
    <property type="entry name" value="TETREPRESSOR"/>
</dbReference>
<keyword evidence="3 5" id="KW-0238">DNA-binding</keyword>
<evidence type="ECO:0000256" key="1">
    <source>
        <dbReference type="ARBA" id="ARBA00022491"/>
    </source>
</evidence>
<keyword evidence="8" id="KW-1185">Reference proteome</keyword>
<reference evidence="7 8" key="1">
    <citation type="submission" date="2020-08" db="EMBL/GenBank/DDBJ databases">
        <title>Sequencing the genomes of 1000 actinobacteria strains.</title>
        <authorList>
            <person name="Klenk H.-P."/>
        </authorList>
    </citation>
    <scope>NUCLEOTIDE SEQUENCE [LARGE SCALE GENOMIC DNA]</scope>
    <source>
        <strain evidence="7 8">DSM 20419</strain>
    </source>
</reference>
<evidence type="ECO:0000256" key="4">
    <source>
        <dbReference type="ARBA" id="ARBA00023163"/>
    </source>
</evidence>
<dbReference type="PROSITE" id="PS50977">
    <property type="entry name" value="HTH_TETR_2"/>
    <property type="match status" value="1"/>
</dbReference>
<proteinExistence type="predicted"/>
<feature type="domain" description="HTH tetR-type" evidence="6">
    <location>
        <begin position="22"/>
        <end position="82"/>
    </location>
</feature>
<dbReference type="Pfam" id="PF00440">
    <property type="entry name" value="TetR_N"/>
    <property type="match status" value="1"/>
</dbReference>
<evidence type="ECO:0000256" key="5">
    <source>
        <dbReference type="PROSITE-ProRule" id="PRU00335"/>
    </source>
</evidence>
<evidence type="ECO:0000256" key="2">
    <source>
        <dbReference type="ARBA" id="ARBA00023015"/>
    </source>
</evidence>
<dbReference type="InterPro" id="IPR004111">
    <property type="entry name" value="Repressor_TetR_C"/>
</dbReference>
<dbReference type="Gene3D" id="1.10.357.10">
    <property type="entry name" value="Tetracycline Repressor, domain 2"/>
    <property type="match status" value="1"/>
</dbReference>
<dbReference type="Pfam" id="PF02909">
    <property type="entry name" value="TetR_C_1"/>
    <property type="match status" value="1"/>
</dbReference>
<dbReference type="SUPFAM" id="SSF48498">
    <property type="entry name" value="Tetracyclin repressor-like, C-terminal domain"/>
    <property type="match status" value="1"/>
</dbReference>
<dbReference type="InterPro" id="IPR003012">
    <property type="entry name" value="Tet_transcr_reg_TetR"/>
</dbReference>
<keyword evidence="1" id="KW-0678">Repressor</keyword>
<keyword evidence="2" id="KW-0805">Transcription regulation</keyword>
<dbReference type="PANTHER" id="PTHR30055:SF151">
    <property type="entry name" value="TRANSCRIPTIONAL REGULATORY PROTEIN"/>
    <property type="match status" value="1"/>
</dbReference>
<protein>
    <submittedName>
        <fullName evidence="7">AcrR family transcriptional regulator</fullName>
    </submittedName>
</protein>
<sequence length="220" mass="23727">MSISDHEQSDGQRRAGRPRTRILTQKRITDAAMRVASHDGYDALTMAKLAKALDVTPAALYNHAHSKRQILRWIEDRLMAAVDASAFETEPWDAALAAWARSYRLVMKEHDSLVEAIAKMPVAGATDTLAMYESVASGLRQAGWPDASIMPAIVAIESFIYGSAYDLNAPLDIFDLGEHADAAPTLAASVAAHSPEVLREQAFERGLEALIRGLGAASGA</sequence>
<evidence type="ECO:0000256" key="3">
    <source>
        <dbReference type="ARBA" id="ARBA00023125"/>
    </source>
</evidence>
<dbReference type="InterPro" id="IPR009057">
    <property type="entry name" value="Homeodomain-like_sf"/>
</dbReference>
<dbReference type="RefSeq" id="WP_338110079.1">
    <property type="nucleotide sequence ID" value="NZ_JACHWJ010000002.1"/>
</dbReference>
<comment type="caution">
    <text evidence="7">The sequence shown here is derived from an EMBL/GenBank/DDBJ whole genome shotgun (WGS) entry which is preliminary data.</text>
</comment>
<dbReference type="PANTHER" id="PTHR30055">
    <property type="entry name" value="HTH-TYPE TRANSCRIPTIONAL REGULATOR RUTR"/>
    <property type="match status" value="1"/>
</dbReference>
<dbReference type="EMBL" id="JACHWJ010000002">
    <property type="protein sequence ID" value="MBB2957472.1"/>
    <property type="molecule type" value="Genomic_DNA"/>
</dbReference>
<dbReference type="InterPro" id="IPR050109">
    <property type="entry name" value="HTH-type_TetR-like_transc_reg"/>
</dbReference>
<dbReference type="InterPro" id="IPR036271">
    <property type="entry name" value="Tet_transcr_reg_TetR-rel_C_sf"/>
</dbReference>
<evidence type="ECO:0000313" key="7">
    <source>
        <dbReference type="EMBL" id="MBB2957472.1"/>
    </source>
</evidence>
<evidence type="ECO:0000313" key="8">
    <source>
        <dbReference type="Proteomes" id="UP000545286"/>
    </source>
</evidence>
<keyword evidence="4" id="KW-0804">Transcription</keyword>
<dbReference type="GO" id="GO:0046677">
    <property type="term" value="P:response to antibiotic"/>
    <property type="evidence" value="ECO:0007669"/>
    <property type="project" value="InterPro"/>
</dbReference>
<organism evidence="7 8">
    <name type="scientific">Pseudoclavibacter helvolus</name>
    <dbReference type="NCBI Taxonomy" id="255205"/>
    <lineage>
        <taxon>Bacteria</taxon>
        <taxon>Bacillati</taxon>
        <taxon>Actinomycetota</taxon>
        <taxon>Actinomycetes</taxon>
        <taxon>Micrococcales</taxon>
        <taxon>Microbacteriaceae</taxon>
        <taxon>Pseudoclavibacter</taxon>
    </lineage>
</organism>
<evidence type="ECO:0000259" key="6">
    <source>
        <dbReference type="PROSITE" id="PS50977"/>
    </source>
</evidence>
<dbReference type="GO" id="GO:0000976">
    <property type="term" value="F:transcription cis-regulatory region binding"/>
    <property type="evidence" value="ECO:0007669"/>
    <property type="project" value="TreeGrafter"/>
</dbReference>
<gene>
    <name evidence="7" type="ORF">FHX72_001609</name>
</gene>
<name>A0A7W4UN21_9MICO</name>
<dbReference type="GO" id="GO:0045892">
    <property type="term" value="P:negative regulation of DNA-templated transcription"/>
    <property type="evidence" value="ECO:0007669"/>
    <property type="project" value="InterPro"/>
</dbReference>
<dbReference type="InterPro" id="IPR001647">
    <property type="entry name" value="HTH_TetR"/>
</dbReference>
<accession>A0A7W4UN21</accession>
<dbReference type="AlphaFoldDB" id="A0A7W4UN21"/>
<dbReference type="Proteomes" id="UP000545286">
    <property type="component" value="Unassembled WGS sequence"/>
</dbReference>